<sequence length="356" mass="37982">MKHDIGRPLRSHRVLSMAGLLVAMAVIFVADTVTDYAVAAAGFYTAVILVAARLISARALILLAGLCIFLTIFSFALTKFGSYQVGLINSCISIVAIAITTYLALKMNAAQAAAQQAQAQLLRIARVTSLGELSTSIAHEVNQPLAAIATSGNACQRWLDQQPPNLDKAKQAVERILGDAHRASDIIARVRGLTQGEQPHKSHFDLNQAIHEVVAISRTDVEAQGISIDLSLDENLPQVLADRVQIQQVIVNMVLNASEAMADYQDKKKEIRIQSALSAPHTVQFSIIDSGGGFAAGSIAHIFDPFWTTKGTGIGLGLAISRTIIEANGGRIWAEEHTDGGAIFKFSLPLAEGNAA</sequence>
<name>A0ABS0EMX0_9BURK</name>
<dbReference type="InterPro" id="IPR004358">
    <property type="entry name" value="Sig_transdc_His_kin-like_C"/>
</dbReference>
<dbReference type="SMART" id="SM00388">
    <property type="entry name" value="HisKA"/>
    <property type="match status" value="1"/>
</dbReference>
<dbReference type="InterPro" id="IPR003594">
    <property type="entry name" value="HATPase_dom"/>
</dbReference>
<keyword evidence="9" id="KW-0472">Membrane</keyword>
<dbReference type="InterPro" id="IPR036097">
    <property type="entry name" value="HisK_dim/P_sf"/>
</dbReference>
<keyword evidence="7" id="KW-0067">ATP-binding</keyword>
<dbReference type="CDD" id="cd00082">
    <property type="entry name" value="HisKA"/>
    <property type="match status" value="1"/>
</dbReference>
<dbReference type="SUPFAM" id="SSF47384">
    <property type="entry name" value="Homodimeric domain of signal transducing histidine kinase"/>
    <property type="match status" value="1"/>
</dbReference>
<dbReference type="SUPFAM" id="SSF55874">
    <property type="entry name" value="ATPase domain of HSP90 chaperone/DNA topoisomerase II/histidine kinase"/>
    <property type="match status" value="1"/>
</dbReference>
<dbReference type="SMART" id="SM00387">
    <property type="entry name" value="HATPase_c"/>
    <property type="match status" value="1"/>
</dbReference>
<evidence type="ECO:0000256" key="7">
    <source>
        <dbReference type="ARBA" id="ARBA00022840"/>
    </source>
</evidence>
<organism evidence="11 12">
    <name type="scientific">Herminiimonas contaminans</name>
    <dbReference type="NCBI Taxonomy" id="1111140"/>
    <lineage>
        <taxon>Bacteria</taxon>
        <taxon>Pseudomonadati</taxon>
        <taxon>Pseudomonadota</taxon>
        <taxon>Betaproteobacteria</taxon>
        <taxon>Burkholderiales</taxon>
        <taxon>Oxalobacteraceae</taxon>
        <taxon>Herminiimonas</taxon>
    </lineage>
</organism>
<dbReference type="Pfam" id="PF00512">
    <property type="entry name" value="HisKA"/>
    <property type="match status" value="1"/>
</dbReference>
<dbReference type="InterPro" id="IPR003661">
    <property type="entry name" value="HisK_dim/P_dom"/>
</dbReference>
<feature type="transmembrane region" description="Helical" evidence="9">
    <location>
        <begin position="59"/>
        <end position="77"/>
    </location>
</feature>
<dbReference type="Gene3D" id="1.10.287.130">
    <property type="match status" value="1"/>
</dbReference>
<evidence type="ECO:0000256" key="5">
    <source>
        <dbReference type="ARBA" id="ARBA00022741"/>
    </source>
</evidence>
<evidence type="ECO:0000256" key="4">
    <source>
        <dbReference type="ARBA" id="ARBA00022679"/>
    </source>
</evidence>
<keyword evidence="9" id="KW-0812">Transmembrane</keyword>
<evidence type="ECO:0000256" key="6">
    <source>
        <dbReference type="ARBA" id="ARBA00022777"/>
    </source>
</evidence>
<feature type="transmembrane region" description="Helical" evidence="9">
    <location>
        <begin position="12"/>
        <end position="30"/>
    </location>
</feature>
<evidence type="ECO:0000256" key="8">
    <source>
        <dbReference type="ARBA" id="ARBA00023012"/>
    </source>
</evidence>
<dbReference type="RefSeq" id="WP_195874367.1">
    <property type="nucleotide sequence ID" value="NZ_JADOEL010000001.1"/>
</dbReference>
<evidence type="ECO:0000256" key="2">
    <source>
        <dbReference type="ARBA" id="ARBA00012438"/>
    </source>
</evidence>
<gene>
    <name evidence="11" type="ORF">IXC47_00325</name>
</gene>
<keyword evidence="8" id="KW-0902">Two-component regulatory system</keyword>
<protein>
    <recommendedName>
        <fullName evidence="2">histidine kinase</fullName>
        <ecNumber evidence="2">2.7.13.3</ecNumber>
    </recommendedName>
</protein>
<comment type="caution">
    <text evidence="11">The sequence shown here is derived from an EMBL/GenBank/DDBJ whole genome shotgun (WGS) entry which is preliminary data.</text>
</comment>
<evidence type="ECO:0000256" key="1">
    <source>
        <dbReference type="ARBA" id="ARBA00000085"/>
    </source>
</evidence>
<dbReference type="InterPro" id="IPR036890">
    <property type="entry name" value="HATPase_C_sf"/>
</dbReference>
<accession>A0ABS0EMX0</accession>
<evidence type="ECO:0000256" key="9">
    <source>
        <dbReference type="SAM" id="Phobius"/>
    </source>
</evidence>
<evidence type="ECO:0000259" key="10">
    <source>
        <dbReference type="PROSITE" id="PS50109"/>
    </source>
</evidence>
<feature type="domain" description="Histidine kinase" evidence="10">
    <location>
        <begin position="136"/>
        <end position="352"/>
    </location>
</feature>
<feature type="transmembrane region" description="Helical" evidence="9">
    <location>
        <begin position="36"/>
        <end position="52"/>
    </location>
</feature>
<dbReference type="PRINTS" id="PR00344">
    <property type="entry name" value="BCTRLSENSOR"/>
</dbReference>
<dbReference type="PROSITE" id="PS50109">
    <property type="entry name" value="HIS_KIN"/>
    <property type="match status" value="1"/>
</dbReference>
<keyword evidence="5" id="KW-0547">Nucleotide-binding</keyword>
<dbReference type="Gene3D" id="3.30.565.10">
    <property type="entry name" value="Histidine kinase-like ATPase, C-terminal domain"/>
    <property type="match status" value="1"/>
</dbReference>
<dbReference type="EC" id="2.7.13.3" evidence="2"/>
<keyword evidence="3" id="KW-0597">Phosphoprotein</keyword>
<reference evidence="11 12" key="1">
    <citation type="submission" date="2020-11" db="EMBL/GenBank/DDBJ databases">
        <title>WGS of Herminiimonas contaminans strain Marseille-Q4544 isolated from planarians Schmidtea mediterranea.</title>
        <authorList>
            <person name="Kangale L."/>
        </authorList>
    </citation>
    <scope>NUCLEOTIDE SEQUENCE [LARGE SCALE GENOMIC DNA]</scope>
    <source>
        <strain evidence="11 12">Marseille-Q4544</strain>
    </source>
</reference>
<dbReference type="PANTHER" id="PTHR43065:SF10">
    <property type="entry name" value="PEROXIDE STRESS-ACTIVATED HISTIDINE KINASE MAK3"/>
    <property type="match status" value="1"/>
</dbReference>
<proteinExistence type="predicted"/>
<dbReference type="InterPro" id="IPR005467">
    <property type="entry name" value="His_kinase_dom"/>
</dbReference>
<dbReference type="Proteomes" id="UP000657372">
    <property type="component" value="Unassembled WGS sequence"/>
</dbReference>
<evidence type="ECO:0000313" key="12">
    <source>
        <dbReference type="Proteomes" id="UP000657372"/>
    </source>
</evidence>
<feature type="transmembrane region" description="Helical" evidence="9">
    <location>
        <begin position="83"/>
        <end position="105"/>
    </location>
</feature>
<comment type="catalytic activity">
    <reaction evidence="1">
        <text>ATP + protein L-histidine = ADP + protein N-phospho-L-histidine.</text>
        <dbReference type="EC" id="2.7.13.3"/>
    </reaction>
</comment>
<dbReference type="PANTHER" id="PTHR43065">
    <property type="entry name" value="SENSOR HISTIDINE KINASE"/>
    <property type="match status" value="1"/>
</dbReference>
<keyword evidence="12" id="KW-1185">Reference proteome</keyword>
<keyword evidence="9" id="KW-1133">Transmembrane helix</keyword>
<evidence type="ECO:0000313" key="11">
    <source>
        <dbReference type="EMBL" id="MBF8176119.1"/>
    </source>
</evidence>
<keyword evidence="6 11" id="KW-0418">Kinase</keyword>
<dbReference type="GO" id="GO:0016301">
    <property type="term" value="F:kinase activity"/>
    <property type="evidence" value="ECO:0007669"/>
    <property type="project" value="UniProtKB-KW"/>
</dbReference>
<evidence type="ECO:0000256" key="3">
    <source>
        <dbReference type="ARBA" id="ARBA00022553"/>
    </source>
</evidence>
<keyword evidence="4" id="KW-0808">Transferase</keyword>
<dbReference type="Pfam" id="PF02518">
    <property type="entry name" value="HATPase_c"/>
    <property type="match status" value="1"/>
</dbReference>
<dbReference type="EMBL" id="JADOEL010000001">
    <property type="protein sequence ID" value="MBF8176119.1"/>
    <property type="molecule type" value="Genomic_DNA"/>
</dbReference>